<evidence type="ECO:0000256" key="3">
    <source>
        <dbReference type="ARBA" id="ARBA00022676"/>
    </source>
</evidence>
<organism evidence="12 13">
    <name type="scientific">Mycolicibacillus trivialis</name>
    <dbReference type="NCBI Taxonomy" id="1798"/>
    <lineage>
        <taxon>Bacteria</taxon>
        <taxon>Bacillati</taxon>
        <taxon>Actinomycetota</taxon>
        <taxon>Actinomycetes</taxon>
        <taxon>Mycobacteriales</taxon>
        <taxon>Mycobacteriaceae</taxon>
        <taxon>Mycolicibacillus</taxon>
    </lineage>
</organism>
<keyword evidence="4 12" id="KW-0808">Transferase</keyword>
<evidence type="ECO:0000256" key="5">
    <source>
        <dbReference type="ARBA" id="ARBA00022692"/>
    </source>
</evidence>
<dbReference type="EMBL" id="LQPZ01000014">
    <property type="protein sequence ID" value="ORX06800.1"/>
    <property type="molecule type" value="Genomic_DNA"/>
</dbReference>
<evidence type="ECO:0000256" key="2">
    <source>
        <dbReference type="ARBA" id="ARBA00022475"/>
    </source>
</evidence>
<feature type="region of interest" description="Disordered" evidence="8">
    <location>
        <begin position="453"/>
        <end position="488"/>
    </location>
</feature>
<feature type="transmembrane region" description="Helical" evidence="9">
    <location>
        <begin position="65"/>
        <end position="82"/>
    </location>
</feature>
<gene>
    <name evidence="12" type="ORF">AWC30_05715</name>
</gene>
<evidence type="ECO:0000256" key="7">
    <source>
        <dbReference type="ARBA" id="ARBA00023136"/>
    </source>
</evidence>
<keyword evidence="6 9" id="KW-1133">Transmembrane helix</keyword>
<evidence type="ECO:0000259" key="10">
    <source>
        <dbReference type="Pfam" id="PF13231"/>
    </source>
</evidence>
<feature type="transmembrane region" description="Helical" evidence="9">
    <location>
        <begin position="206"/>
        <end position="224"/>
    </location>
</feature>
<sequence>MDPSTWALGALLAATAVLYLWGLSAGGWANAFYAAAAQAGAADPTAFLFGSSDAANAITVDKPPAALWVMSASVWLFGLNSWSLLVPQALQGVAAVGVLYAAVRRVAGARAGLLAGTLLAVTPVATLMFRYNNPDALLVLLLVLAAYAVQRALSADSGSWWLPLAGVMVGFAFLTKMLQALVVVPVFAAVYVLAADTGLRTRLRRLLGGLGALVASAGWYLVLVELWPASARPYIGGSQHNSIIELTLGYNGLGRLTGDEVGGLGNTNHDVGAARLFGPSMGDQIGWLLPAALIAIPAALWITRGRARTDPVRAAVLLWGGWLVVTGGVFSFANGILHPYYTVALAPAIAATVAIGTVLLWRRRAETWAAAALAAMMLVTAGFAYLLLDRTPAWSPGLRIAVLAAGLIAAALLAAAGRLPAAAARALAVTAVVVGLAAPTAYSVATVAHPSQGALPTAGPARHGPHGPPPPRDGGPRRGGPPQDGGIAALLFPSTPGPALTALLRGDAEHYTWAAATVGSNRAAGYQLAARAPVMAVGGYNGTDPAPTLDRFRQLVAAGRIHFFVGGAPPTPRHQVSGSREAARIAAWVTRHFPARTVDGVEVYDLSRGFTAGA</sequence>
<feature type="transmembrane region" description="Helical" evidence="9">
    <location>
        <begin position="339"/>
        <end position="361"/>
    </location>
</feature>
<protein>
    <submittedName>
        <fullName evidence="12">Glycosyl transferase</fullName>
    </submittedName>
</protein>
<dbReference type="Pfam" id="PF13231">
    <property type="entry name" value="PMT_2"/>
    <property type="match status" value="1"/>
</dbReference>
<evidence type="ECO:0000256" key="1">
    <source>
        <dbReference type="ARBA" id="ARBA00004651"/>
    </source>
</evidence>
<evidence type="ECO:0000259" key="11">
    <source>
        <dbReference type="Pfam" id="PF24878"/>
    </source>
</evidence>
<dbReference type="InterPro" id="IPR056785">
    <property type="entry name" value="YkcA/B-like_C"/>
</dbReference>
<evidence type="ECO:0000313" key="13">
    <source>
        <dbReference type="Proteomes" id="UP000193090"/>
    </source>
</evidence>
<dbReference type="Pfam" id="PF24878">
    <property type="entry name" value="YkcB_C"/>
    <property type="match status" value="1"/>
</dbReference>
<dbReference type="STRING" id="1798.AWC30_05715"/>
<keyword evidence="2" id="KW-1003">Cell membrane</keyword>
<name>A0A1X2EMP6_9MYCO</name>
<feature type="transmembrane region" description="Helical" evidence="9">
    <location>
        <begin position="285"/>
        <end position="302"/>
    </location>
</feature>
<dbReference type="GO" id="GO:0009103">
    <property type="term" value="P:lipopolysaccharide biosynthetic process"/>
    <property type="evidence" value="ECO:0007669"/>
    <property type="project" value="UniProtKB-ARBA"/>
</dbReference>
<feature type="domain" description="Putative mannosyltransferase YkcA/B-like C-terminal" evidence="11">
    <location>
        <begin position="500"/>
        <end position="592"/>
    </location>
</feature>
<accession>A0A1X2EMP6</accession>
<feature type="transmembrane region" description="Helical" evidence="9">
    <location>
        <begin position="314"/>
        <end position="333"/>
    </location>
</feature>
<evidence type="ECO:0000256" key="9">
    <source>
        <dbReference type="SAM" id="Phobius"/>
    </source>
</evidence>
<dbReference type="InterPro" id="IPR038731">
    <property type="entry name" value="RgtA/B/C-like"/>
</dbReference>
<keyword evidence="13" id="KW-1185">Reference proteome</keyword>
<evidence type="ECO:0000256" key="8">
    <source>
        <dbReference type="SAM" id="MobiDB-lite"/>
    </source>
</evidence>
<feature type="transmembrane region" description="Helical" evidence="9">
    <location>
        <begin position="400"/>
        <end position="419"/>
    </location>
</feature>
<keyword evidence="5 9" id="KW-0812">Transmembrane</keyword>
<feature type="domain" description="Glycosyltransferase RgtA/B/C/D-like" evidence="10">
    <location>
        <begin position="61"/>
        <end position="216"/>
    </location>
</feature>
<dbReference type="PANTHER" id="PTHR33908:SF3">
    <property type="entry name" value="UNDECAPRENYL PHOSPHATE-ALPHA-4-AMINO-4-DEOXY-L-ARABINOSE ARABINOSYL TRANSFERASE"/>
    <property type="match status" value="1"/>
</dbReference>
<feature type="transmembrane region" description="Helical" evidence="9">
    <location>
        <begin position="113"/>
        <end position="129"/>
    </location>
</feature>
<dbReference type="PANTHER" id="PTHR33908">
    <property type="entry name" value="MANNOSYLTRANSFERASE YKCB-RELATED"/>
    <property type="match status" value="1"/>
</dbReference>
<feature type="transmembrane region" description="Helical" evidence="9">
    <location>
        <begin position="426"/>
        <end position="445"/>
    </location>
</feature>
<dbReference type="GO" id="GO:0010041">
    <property type="term" value="P:response to iron(III) ion"/>
    <property type="evidence" value="ECO:0007669"/>
    <property type="project" value="TreeGrafter"/>
</dbReference>
<dbReference type="GO" id="GO:0016763">
    <property type="term" value="F:pentosyltransferase activity"/>
    <property type="evidence" value="ECO:0007669"/>
    <property type="project" value="TreeGrafter"/>
</dbReference>
<evidence type="ECO:0000313" key="12">
    <source>
        <dbReference type="EMBL" id="ORX06800.1"/>
    </source>
</evidence>
<evidence type="ECO:0000256" key="4">
    <source>
        <dbReference type="ARBA" id="ARBA00022679"/>
    </source>
</evidence>
<dbReference type="AlphaFoldDB" id="A0A1X2EMP6"/>
<dbReference type="Proteomes" id="UP000193090">
    <property type="component" value="Unassembled WGS sequence"/>
</dbReference>
<comment type="subcellular location">
    <subcellularLocation>
        <location evidence="1">Cell membrane</location>
        <topology evidence="1">Multi-pass membrane protein</topology>
    </subcellularLocation>
</comment>
<keyword evidence="3" id="KW-0328">Glycosyltransferase</keyword>
<reference evidence="12 13" key="1">
    <citation type="submission" date="2016-01" db="EMBL/GenBank/DDBJ databases">
        <title>The new phylogeny of the genus Mycobacterium.</title>
        <authorList>
            <person name="Tarcisio F."/>
            <person name="Conor M."/>
            <person name="Antonella G."/>
            <person name="Elisabetta G."/>
            <person name="Giulia F.S."/>
            <person name="Sara T."/>
            <person name="Anna F."/>
            <person name="Clotilde B."/>
            <person name="Roberto B."/>
            <person name="Veronica D.S."/>
            <person name="Fabio R."/>
            <person name="Monica P."/>
            <person name="Olivier J."/>
            <person name="Enrico T."/>
            <person name="Nicola S."/>
        </authorList>
    </citation>
    <scope>NUCLEOTIDE SEQUENCE [LARGE SCALE GENOMIC DNA]</scope>
    <source>
        <strain evidence="12 13">DSM 44153</strain>
    </source>
</reference>
<evidence type="ECO:0000256" key="6">
    <source>
        <dbReference type="ARBA" id="ARBA00022989"/>
    </source>
</evidence>
<keyword evidence="7 9" id="KW-0472">Membrane</keyword>
<comment type="caution">
    <text evidence="12">The sequence shown here is derived from an EMBL/GenBank/DDBJ whole genome shotgun (WGS) entry which is preliminary data.</text>
</comment>
<dbReference type="InterPro" id="IPR050297">
    <property type="entry name" value="LipidA_mod_glycosyltrf_83"/>
</dbReference>
<dbReference type="GO" id="GO:0005886">
    <property type="term" value="C:plasma membrane"/>
    <property type="evidence" value="ECO:0007669"/>
    <property type="project" value="UniProtKB-SubCell"/>
</dbReference>
<feature type="transmembrane region" description="Helical" evidence="9">
    <location>
        <begin position="368"/>
        <end position="388"/>
    </location>
</feature>
<feature type="transmembrane region" description="Helical" evidence="9">
    <location>
        <begin position="165"/>
        <end position="194"/>
    </location>
</feature>
<proteinExistence type="predicted"/>